<feature type="transmembrane region" description="Helical" evidence="1">
    <location>
        <begin position="204"/>
        <end position="221"/>
    </location>
</feature>
<evidence type="ECO:0000313" key="3">
    <source>
        <dbReference type="Proteomes" id="UP001589854"/>
    </source>
</evidence>
<accession>A0ABV6GFB0</accession>
<feature type="transmembrane region" description="Helical" evidence="1">
    <location>
        <begin position="396"/>
        <end position="417"/>
    </location>
</feature>
<dbReference type="EMBL" id="JBHLVO010000009">
    <property type="protein sequence ID" value="MFC0272230.1"/>
    <property type="molecule type" value="Genomic_DNA"/>
</dbReference>
<dbReference type="Proteomes" id="UP001589854">
    <property type="component" value="Unassembled WGS sequence"/>
</dbReference>
<feature type="transmembrane region" description="Helical" evidence="1">
    <location>
        <begin position="423"/>
        <end position="441"/>
    </location>
</feature>
<organism evidence="2 3">
    <name type="scientific">Metabacillus herbersteinensis</name>
    <dbReference type="NCBI Taxonomy" id="283816"/>
    <lineage>
        <taxon>Bacteria</taxon>
        <taxon>Bacillati</taxon>
        <taxon>Bacillota</taxon>
        <taxon>Bacilli</taxon>
        <taxon>Bacillales</taxon>
        <taxon>Bacillaceae</taxon>
        <taxon>Metabacillus</taxon>
    </lineage>
</organism>
<feature type="transmembrane region" description="Helical" evidence="1">
    <location>
        <begin position="179"/>
        <end position="198"/>
    </location>
</feature>
<feature type="transmembrane region" description="Helical" evidence="1">
    <location>
        <begin position="228"/>
        <end position="245"/>
    </location>
</feature>
<name>A0ABV6GFB0_9BACI</name>
<evidence type="ECO:0000256" key="1">
    <source>
        <dbReference type="SAM" id="Phobius"/>
    </source>
</evidence>
<evidence type="ECO:0000313" key="2">
    <source>
        <dbReference type="EMBL" id="MFC0272230.1"/>
    </source>
</evidence>
<dbReference type="RefSeq" id="WP_378934337.1">
    <property type="nucleotide sequence ID" value="NZ_JBHLVO010000009.1"/>
</dbReference>
<dbReference type="NCBIfam" id="TIGR04370">
    <property type="entry name" value="glyco_rpt_poly"/>
    <property type="match status" value="1"/>
</dbReference>
<keyword evidence="3" id="KW-1185">Reference proteome</keyword>
<keyword evidence="1" id="KW-0472">Membrane</keyword>
<sequence length="456" mass="52212">MVYLVIWIITLCLSTYMFRKVSGSLSLLRPNMISILFYYSLLLSSFIGALLIALNIDDNYMIARLSNQEYRYIGFYWICYIMLAMPLTMLMISNLFGFRADDEFKHYMKKPVNLLFNKSNDFFYLLFGLSVISLLSIGYMLVSLEQIPVIELFKGATNLGELRIEASHQFKGNVLIKNIFALGLTPILSLIAYIYTYVTNQKRWRILFILLFGASLFVSIYDLQKAPVFFYLLMFLLVNIYIGKVKLNFKLVLLIGTAAVAFIVILYIFVQNVTSATQFLSYNSGPLGRIILSQISPFYLHMDLFGQQIDFLNGKSLPNMVLNLYDLEQVRSARVVMGHYFPEKVEEGTAGVLNTLFAGEAFANFGYLGIFIGTLYLGVFIQVLYIIFIRLPKDPVVITIFVFFTVNIPRVVVGGFVDFLFNPFWLLITVLFLGSLLLIRIKNDLLSGFKEYLSKT</sequence>
<comment type="caution">
    <text evidence="2">The sequence shown here is derived from an EMBL/GenBank/DDBJ whole genome shotgun (WGS) entry which is preliminary data.</text>
</comment>
<feature type="transmembrane region" description="Helical" evidence="1">
    <location>
        <begin position="251"/>
        <end position="270"/>
    </location>
</feature>
<keyword evidence="1" id="KW-0812">Transmembrane</keyword>
<proteinExistence type="predicted"/>
<feature type="transmembrane region" description="Helical" evidence="1">
    <location>
        <begin position="35"/>
        <end position="54"/>
    </location>
</feature>
<feature type="transmembrane region" description="Helical" evidence="1">
    <location>
        <begin position="75"/>
        <end position="98"/>
    </location>
</feature>
<reference evidence="2 3" key="1">
    <citation type="submission" date="2024-09" db="EMBL/GenBank/DDBJ databases">
        <authorList>
            <person name="Sun Q."/>
            <person name="Mori K."/>
        </authorList>
    </citation>
    <scope>NUCLEOTIDE SEQUENCE [LARGE SCALE GENOMIC DNA]</scope>
    <source>
        <strain evidence="2 3">CCM 7228</strain>
    </source>
</reference>
<protein>
    <submittedName>
        <fullName evidence="2">O-antigen polymerase</fullName>
    </submittedName>
</protein>
<feature type="transmembrane region" description="Helical" evidence="1">
    <location>
        <begin position="122"/>
        <end position="142"/>
    </location>
</feature>
<feature type="transmembrane region" description="Helical" evidence="1">
    <location>
        <begin position="365"/>
        <end position="389"/>
    </location>
</feature>
<keyword evidence="1" id="KW-1133">Transmembrane helix</keyword>
<gene>
    <name evidence="2" type="ORF">ACFFIX_12370</name>
</gene>